<gene>
    <name evidence="2" type="ORF">PODLI_1B008873</name>
</gene>
<keyword evidence="3" id="KW-1185">Reference proteome</keyword>
<evidence type="ECO:0000313" key="3">
    <source>
        <dbReference type="Proteomes" id="UP001178461"/>
    </source>
</evidence>
<feature type="non-terminal residue" evidence="2">
    <location>
        <position position="1"/>
    </location>
</feature>
<feature type="non-terminal residue" evidence="2">
    <location>
        <position position="348"/>
    </location>
</feature>
<comment type="caution">
    <text evidence="2">The sequence shown here is derived from an EMBL/GenBank/DDBJ whole genome shotgun (WGS) entry which is preliminary data.</text>
</comment>
<evidence type="ECO:0000256" key="1">
    <source>
        <dbReference type="SAM" id="MobiDB-lite"/>
    </source>
</evidence>
<protein>
    <submittedName>
        <fullName evidence="2">Uncharacterized protein</fullName>
    </submittedName>
</protein>
<proteinExistence type="predicted"/>
<reference evidence="2" key="1">
    <citation type="submission" date="2022-12" db="EMBL/GenBank/DDBJ databases">
        <authorList>
            <person name="Alioto T."/>
            <person name="Alioto T."/>
            <person name="Gomez Garrido J."/>
        </authorList>
    </citation>
    <scope>NUCLEOTIDE SEQUENCE</scope>
</reference>
<feature type="region of interest" description="Disordered" evidence="1">
    <location>
        <begin position="48"/>
        <end position="71"/>
    </location>
</feature>
<feature type="compositionally biased region" description="Polar residues" evidence="1">
    <location>
        <begin position="116"/>
        <end position="127"/>
    </location>
</feature>
<name>A0AA35QQZ2_9SAUR</name>
<sequence length="348" mass="36400">TVELGTPKVIHSNPLLCRLGGPAVERQGSSFPPPRHWFTSPRFVPPADPSGALWGGQASATPPPWLSPDASEAESSCEINAYAPQESHVAWAEGLAGGGGCPRALERGKWLIASIQAPTPSSGSAASCTPRRPRLGSSRMGSAASPPPQPGREGPRASRCFSGRPAWLARKPPEGPRRWISVSGLNNRGGDAPSEGAGAQLPHSGPGNPLHLPAPSPQNSTSVLSGFNLNLLAAIHPPTASRHSHRTFTAFTGSDLSELAGQQLKKEQKGFSYLGELVSNDRCSHPQRHVLKMEGEGTAAVACGSCAMFAILPKVLSPSIRSDHGLQFLEDGLLASDGLHLTTGCVYL</sequence>
<dbReference type="EMBL" id="CANTUW010000892">
    <property type="protein sequence ID" value="CAI7935486.1"/>
    <property type="molecule type" value="Genomic_DNA"/>
</dbReference>
<dbReference type="AlphaFoldDB" id="A0AA35QQZ2"/>
<accession>A0AA35QQZ2</accession>
<dbReference type="Proteomes" id="UP001178461">
    <property type="component" value="Unassembled WGS sequence"/>
</dbReference>
<organism evidence="2 3">
    <name type="scientific">Podarcis lilfordi</name>
    <name type="common">Lilford's wall lizard</name>
    <dbReference type="NCBI Taxonomy" id="74358"/>
    <lineage>
        <taxon>Eukaryota</taxon>
        <taxon>Metazoa</taxon>
        <taxon>Chordata</taxon>
        <taxon>Craniata</taxon>
        <taxon>Vertebrata</taxon>
        <taxon>Euteleostomi</taxon>
        <taxon>Lepidosauria</taxon>
        <taxon>Squamata</taxon>
        <taxon>Bifurcata</taxon>
        <taxon>Unidentata</taxon>
        <taxon>Episquamata</taxon>
        <taxon>Laterata</taxon>
        <taxon>Lacertibaenia</taxon>
        <taxon>Lacertidae</taxon>
        <taxon>Podarcis</taxon>
    </lineage>
</organism>
<dbReference type="InterPro" id="IPR013783">
    <property type="entry name" value="Ig-like_fold"/>
</dbReference>
<feature type="region of interest" description="Disordered" evidence="1">
    <location>
        <begin position="116"/>
        <end position="211"/>
    </location>
</feature>
<dbReference type="Gene3D" id="2.60.40.10">
    <property type="entry name" value="Immunoglobulins"/>
    <property type="match status" value="1"/>
</dbReference>
<evidence type="ECO:0000313" key="2">
    <source>
        <dbReference type="EMBL" id="CAI7935486.1"/>
    </source>
</evidence>